<comment type="caution">
    <text evidence="2">The sequence shown here is derived from an EMBL/GenBank/DDBJ whole genome shotgun (WGS) entry which is preliminary data.</text>
</comment>
<evidence type="ECO:0000256" key="1">
    <source>
        <dbReference type="SAM" id="Coils"/>
    </source>
</evidence>
<dbReference type="Pfam" id="PF14424">
    <property type="entry name" value="Toxin-deaminase"/>
    <property type="match status" value="1"/>
</dbReference>
<dbReference type="Proteomes" id="UP000186058">
    <property type="component" value="Unassembled WGS sequence"/>
</dbReference>
<proteinExistence type="predicted"/>
<evidence type="ECO:0000313" key="3">
    <source>
        <dbReference type="Proteomes" id="UP000186058"/>
    </source>
</evidence>
<keyword evidence="1" id="KW-0175">Coiled coil</keyword>
<organism evidence="2 3">
    <name type="scientific">Paenibacillus helianthi</name>
    <dbReference type="NCBI Taxonomy" id="1349432"/>
    <lineage>
        <taxon>Bacteria</taxon>
        <taxon>Bacillati</taxon>
        <taxon>Bacillota</taxon>
        <taxon>Bacilli</taxon>
        <taxon>Bacillales</taxon>
        <taxon>Paenibacillaceae</taxon>
        <taxon>Paenibacillus</taxon>
    </lineage>
</organism>
<gene>
    <name evidence="2" type="ORF">A3844_30195</name>
</gene>
<sequence>MSSNKLVFKEDEVERLRTKIGQVSQDTNQLYLQLKGQANSWGGIPLGQNLLQAQVLINELTVDAEKLEDILRAAIKGVQDVQNENKRQMSQLEQRFSLLGGMFGRFGGGSGTGRIQIPPFARQTVTKLISTVSTLMGRDGLHSDPMVQKLQNIIQKFSFGTTESIAAQSKLKDIYEARDVIAKAQTAYEVYQAFGNNAQMNAVHKLAEDARKRLESLGVDEVQYRAEKDLSADFKQPAVKACDYDPSITTSSVPLDQDEAYLLLLRMAMEPGDKGEWAKNQLEIIHRGGQGILLANPNSEAWRGIVNQAMVQDIKNGPPVEEVRGDQGDWRSRPAKKDFIDKYLVDPLDELLTGEKPGIKTQGQQAMEAQFFAMQMEQQSVLSEFTSDFQATLRGAASADRITEVLGIGTVNLKSGTNKNGQIQSPSGMGGSGFGKIKELDGVEVGEMKLLPNHSELESVDDFNPTFKGIEGMGKTEVTKALQQRVDEIRAELPSSIKKSGNLGVAKIEINGLPNELKAHSSVNFATDKGSDGFVLLKPKEQRIFETINVDKDGYVGTEKSYSREWDTEVKILEDIASKLGANTHAKGTIDLFTERLACASCSDVILEFRRKYPNIQLDVHTGKK</sequence>
<dbReference type="EMBL" id="LVWI01000114">
    <property type="protein sequence ID" value="OKP76543.1"/>
    <property type="molecule type" value="Genomic_DNA"/>
</dbReference>
<feature type="coiled-coil region" evidence="1">
    <location>
        <begin position="50"/>
        <end position="95"/>
    </location>
</feature>
<keyword evidence="3" id="KW-1185">Reference proteome</keyword>
<protein>
    <submittedName>
        <fullName evidence="2">Uncharacterized protein</fullName>
    </submittedName>
</protein>
<dbReference type="RefSeq" id="WP_167374792.1">
    <property type="nucleotide sequence ID" value="NZ_LVWI01000114.1"/>
</dbReference>
<reference evidence="2 3" key="1">
    <citation type="submission" date="2016-03" db="EMBL/GenBank/DDBJ databases">
        <authorList>
            <person name="Sant'Anna F.H."/>
            <person name="Ambrosini A."/>
            <person name="Souza R."/>
            <person name="Bach E."/>
            <person name="Fernandes G."/>
            <person name="Balsanelli E."/>
            <person name="Baura V.A."/>
            <person name="Souza E.M."/>
            <person name="Passaglia L."/>
        </authorList>
    </citation>
    <scope>NUCLEOTIDE SEQUENCE [LARGE SCALE GENOMIC DNA]</scope>
    <source>
        <strain evidence="2 3">P26E</strain>
    </source>
</reference>
<accession>A0ABX3EG20</accession>
<name>A0ABX3EG20_9BACL</name>
<dbReference type="InterPro" id="IPR032721">
    <property type="entry name" value="Toxin-deaminase"/>
</dbReference>
<evidence type="ECO:0000313" key="2">
    <source>
        <dbReference type="EMBL" id="OKP76543.1"/>
    </source>
</evidence>